<evidence type="ECO:0000313" key="1">
    <source>
        <dbReference type="EMBL" id="KUG29059.1"/>
    </source>
</evidence>
<dbReference type="PANTHER" id="PTHR38032:SF1">
    <property type="entry name" value="RNA-BINDING PROTEIN KHPB N-TERMINAL DOMAIN-CONTAINING PROTEIN"/>
    <property type="match status" value="1"/>
</dbReference>
<reference evidence="1" key="1">
    <citation type="journal article" date="2015" name="Proc. Natl. Acad. Sci. U.S.A.">
        <title>Networks of energetic and metabolic interactions define dynamics in microbial communities.</title>
        <authorList>
            <person name="Embree M."/>
            <person name="Liu J.K."/>
            <person name="Al-Bassam M.M."/>
            <person name="Zengler K."/>
        </authorList>
    </citation>
    <scope>NUCLEOTIDE SEQUENCE</scope>
</reference>
<dbReference type="AlphaFoldDB" id="A0A0W8G9B0"/>
<dbReference type="InterPro" id="IPR046865">
    <property type="entry name" value="FapA_b_solenoid"/>
</dbReference>
<dbReference type="EMBL" id="LNQE01000137">
    <property type="protein sequence ID" value="KUG29059.1"/>
    <property type="molecule type" value="Genomic_DNA"/>
</dbReference>
<name>A0A0W8G9B0_9ZZZZ</name>
<protein>
    <recommendedName>
        <fullName evidence="2">DUF342 domain-containing protein</fullName>
    </recommendedName>
</protein>
<organism evidence="1">
    <name type="scientific">hydrocarbon metagenome</name>
    <dbReference type="NCBI Taxonomy" id="938273"/>
    <lineage>
        <taxon>unclassified sequences</taxon>
        <taxon>metagenomes</taxon>
        <taxon>ecological metagenomes</taxon>
    </lineage>
</organism>
<comment type="caution">
    <text evidence="1">The sequence shown here is derived from an EMBL/GenBank/DDBJ whole genome shotgun (WGS) entry which is preliminary data.</text>
</comment>
<gene>
    <name evidence="1" type="ORF">ASZ90_001052</name>
</gene>
<dbReference type="InterPro" id="IPR005646">
    <property type="entry name" value="FapA"/>
</dbReference>
<sequence length="370" mass="40364">MRHYLKFFFDPGLDRRKLTPRMRQDGSVDLYDLGYVQNVMAGEAVAQWLPAEQAPADADPRAFYSEKVFPYGLGCTPDPGNPDRLVSTVNGYVAFENGRITVRRNLVVPGDVDFHTGNIVFVGDVTIEGAVRAGFEVVGRNVVVRGLVEGARIRATESIVAESGIKGSDNAVIRAGSNLRARFCENAELHAGKNLLVDGSSMLCHFYVGERLAVKDRLVGGTAACRGAVYVGEALGGGLRTQTKLLLGYDPELISRDRTLRQKIHRVTERAMALRREGGPEGRTGKEAAEELAGLEKKLAAYHDLRHKLWLNRHGGEDFLVCRVIVPGVIGANVEISIGEAVMDAPDGARDVLFRYFDGDVVMSSPAVKR</sequence>
<evidence type="ECO:0008006" key="2">
    <source>
        <dbReference type="Google" id="ProtNLM"/>
    </source>
</evidence>
<dbReference type="PANTHER" id="PTHR38032">
    <property type="entry name" value="POLYMERASE-RELATED"/>
    <property type="match status" value="1"/>
</dbReference>
<dbReference type="Pfam" id="PF03961">
    <property type="entry name" value="FapA"/>
    <property type="match status" value="1"/>
</dbReference>
<proteinExistence type="predicted"/>
<accession>A0A0W8G9B0</accession>